<dbReference type="EnsemblPlants" id="AVESA.00010b.r2.3CG0484560.1">
    <property type="protein sequence ID" value="AVESA.00010b.r2.3CG0484560.1.CDS.1"/>
    <property type="gene ID" value="AVESA.00010b.r2.3CG0484560"/>
</dbReference>
<name>A0ACD5VRY3_AVESA</name>
<organism evidence="1 2">
    <name type="scientific">Avena sativa</name>
    <name type="common">Oat</name>
    <dbReference type="NCBI Taxonomy" id="4498"/>
    <lineage>
        <taxon>Eukaryota</taxon>
        <taxon>Viridiplantae</taxon>
        <taxon>Streptophyta</taxon>
        <taxon>Embryophyta</taxon>
        <taxon>Tracheophyta</taxon>
        <taxon>Spermatophyta</taxon>
        <taxon>Magnoliopsida</taxon>
        <taxon>Liliopsida</taxon>
        <taxon>Poales</taxon>
        <taxon>Poaceae</taxon>
        <taxon>BOP clade</taxon>
        <taxon>Pooideae</taxon>
        <taxon>Poodae</taxon>
        <taxon>Poeae</taxon>
        <taxon>Poeae Chloroplast Group 1 (Aveneae type)</taxon>
        <taxon>Aveninae</taxon>
        <taxon>Avena</taxon>
    </lineage>
</organism>
<protein>
    <submittedName>
        <fullName evidence="1">Uncharacterized protein</fullName>
    </submittedName>
</protein>
<reference evidence="1" key="2">
    <citation type="submission" date="2025-09" db="UniProtKB">
        <authorList>
            <consortium name="EnsemblPlants"/>
        </authorList>
    </citation>
    <scope>IDENTIFICATION</scope>
</reference>
<dbReference type="Proteomes" id="UP001732700">
    <property type="component" value="Chromosome 3C"/>
</dbReference>
<accession>A0ACD5VRY3</accession>
<evidence type="ECO:0000313" key="2">
    <source>
        <dbReference type="Proteomes" id="UP001732700"/>
    </source>
</evidence>
<proteinExistence type="predicted"/>
<evidence type="ECO:0000313" key="1">
    <source>
        <dbReference type="EnsemblPlants" id="AVESA.00010b.r2.3CG0484560.1.CDS.1"/>
    </source>
</evidence>
<sequence>MKGKNQGVQRRLLDINPRALYMPCACHSLNLTLCDMANLCGKAISFFGIVQRIYVLFSSSTKRWKVLLDHVPSFTLKSLSNTRWESRIKSIKAIRFQAPQLRSALLELSKSGDDAMEKAMQKIYMM</sequence>
<reference evidence="1" key="1">
    <citation type="submission" date="2021-05" db="EMBL/GenBank/DDBJ databases">
        <authorList>
            <person name="Scholz U."/>
            <person name="Mascher M."/>
            <person name="Fiebig A."/>
        </authorList>
    </citation>
    <scope>NUCLEOTIDE SEQUENCE [LARGE SCALE GENOMIC DNA]</scope>
</reference>
<keyword evidence="2" id="KW-1185">Reference proteome</keyword>